<reference evidence="3" key="1">
    <citation type="submission" date="2022-11" db="UniProtKB">
        <authorList>
            <consortium name="WormBaseParasite"/>
        </authorList>
    </citation>
    <scope>IDENTIFICATION</scope>
</reference>
<dbReference type="PANTHER" id="PTHR20921:SF0">
    <property type="entry name" value="TRANSMEMBRANE PROTEIN 222"/>
    <property type="match status" value="1"/>
</dbReference>
<keyword evidence="1" id="KW-1133">Transmembrane helix</keyword>
<sequence length="164" mass="18747">MNVDSKNHRFPFCIVWTPIPLISWLFPFIGHMGIGTSRGIIRDFAGSYFVSEDEMGFGWPTSYWQLSPLKVDGGAEVWDRAIKEASDEYRSHMHNICCDNCHSHVALALNSMRYDGKANWNMVNLCFFTLIKGRNTGIGGFLKQCLPFLLIISFIVIFLFVTRI</sequence>
<evidence type="ECO:0000256" key="1">
    <source>
        <dbReference type="SAM" id="Phobius"/>
    </source>
</evidence>
<feature type="transmembrane region" description="Helical" evidence="1">
    <location>
        <begin position="141"/>
        <end position="161"/>
    </location>
</feature>
<accession>A0A914DM83</accession>
<dbReference type="InterPro" id="IPR008496">
    <property type="entry name" value="TMEM222/RTE1"/>
</dbReference>
<keyword evidence="2" id="KW-1185">Reference proteome</keyword>
<proteinExistence type="predicted"/>
<organism evidence="2 3">
    <name type="scientific">Acrobeloides nanus</name>
    <dbReference type="NCBI Taxonomy" id="290746"/>
    <lineage>
        <taxon>Eukaryota</taxon>
        <taxon>Metazoa</taxon>
        <taxon>Ecdysozoa</taxon>
        <taxon>Nematoda</taxon>
        <taxon>Chromadorea</taxon>
        <taxon>Rhabditida</taxon>
        <taxon>Tylenchina</taxon>
        <taxon>Cephalobomorpha</taxon>
        <taxon>Cephaloboidea</taxon>
        <taxon>Cephalobidae</taxon>
        <taxon>Acrobeloides</taxon>
    </lineage>
</organism>
<feature type="transmembrane region" description="Helical" evidence="1">
    <location>
        <begin position="12"/>
        <end position="34"/>
    </location>
</feature>
<name>A0A914DM83_9BILA</name>
<evidence type="ECO:0000313" key="2">
    <source>
        <dbReference type="Proteomes" id="UP000887540"/>
    </source>
</evidence>
<protein>
    <submittedName>
        <fullName evidence="3">Transmembrane protein 222</fullName>
    </submittedName>
</protein>
<dbReference type="Proteomes" id="UP000887540">
    <property type="component" value="Unplaced"/>
</dbReference>
<dbReference type="AlphaFoldDB" id="A0A914DM83"/>
<keyword evidence="1" id="KW-0472">Membrane</keyword>
<evidence type="ECO:0000313" key="3">
    <source>
        <dbReference type="WBParaSite" id="ACRNAN_scaffold3204.g9995.t1"/>
    </source>
</evidence>
<dbReference type="WBParaSite" id="ACRNAN_scaffold3204.g9995.t1">
    <property type="protein sequence ID" value="ACRNAN_scaffold3204.g9995.t1"/>
    <property type="gene ID" value="ACRNAN_scaffold3204.g9995"/>
</dbReference>
<dbReference type="Pfam" id="PF05608">
    <property type="entry name" value="RTE1"/>
    <property type="match status" value="2"/>
</dbReference>
<dbReference type="PANTHER" id="PTHR20921">
    <property type="entry name" value="TRANSMEMBRANE PROTEIN 222"/>
    <property type="match status" value="1"/>
</dbReference>
<keyword evidence="1" id="KW-0812">Transmembrane</keyword>